<feature type="coiled-coil region" evidence="1">
    <location>
        <begin position="10"/>
        <end position="37"/>
    </location>
</feature>
<accession>A0A0D3KBD9</accession>
<name>A0A0D3KBD9_EMIH1</name>
<dbReference type="EnsemblProtists" id="EOD33074">
    <property type="protein sequence ID" value="EOD33074"/>
    <property type="gene ID" value="EMIHUDRAFT_98777"/>
</dbReference>
<evidence type="ECO:0000313" key="3">
    <source>
        <dbReference type="Proteomes" id="UP000013827"/>
    </source>
</evidence>
<dbReference type="RefSeq" id="XP_005785503.1">
    <property type="nucleotide sequence ID" value="XM_005785446.1"/>
</dbReference>
<keyword evidence="1" id="KW-0175">Coiled coil</keyword>
<dbReference type="Proteomes" id="UP000013827">
    <property type="component" value="Unassembled WGS sequence"/>
</dbReference>
<reference evidence="3" key="1">
    <citation type="journal article" date="2013" name="Nature">
        <title>Pan genome of the phytoplankton Emiliania underpins its global distribution.</title>
        <authorList>
            <person name="Read B.A."/>
            <person name="Kegel J."/>
            <person name="Klute M.J."/>
            <person name="Kuo A."/>
            <person name="Lefebvre S.C."/>
            <person name="Maumus F."/>
            <person name="Mayer C."/>
            <person name="Miller J."/>
            <person name="Monier A."/>
            <person name="Salamov A."/>
            <person name="Young J."/>
            <person name="Aguilar M."/>
            <person name="Claverie J.M."/>
            <person name="Frickenhaus S."/>
            <person name="Gonzalez K."/>
            <person name="Herman E.K."/>
            <person name="Lin Y.C."/>
            <person name="Napier J."/>
            <person name="Ogata H."/>
            <person name="Sarno A.F."/>
            <person name="Shmutz J."/>
            <person name="Schroeder D."/>
            <person name="de Vargas C."/>
            <person name="Verret F."/>
            <person name="von Dassow P."/>
            <person name="Valentin K."/>
            <person name="Van de Peer Y."/>
            <person name="Wheeler G."/>
            <person name="Dacks J.B."/>
            <person name="Delwiche C.F."/>
            <person name="Dyhrman S.T."/>
            <person name="Glockner G."/>
            <person name="John U."/>
            <person name="Richards T."/>
            <person name="Worden A.Z."/>
            <person name="Zhang X."/>
            <person name="Grigoriev I.V."/>
            <person name="Allen A.E."/>
            <person name="Bidle K."/>
            <person name="Borodovsky M."/>
            <person name="Bowler C."/>
            <person name="Brownlee C."/>
            <person name="Cock J.M."/>
            <person name="Elias M."/>
            <person name="Gladyshev V.N."/>
            <person name="Groth M."/>
            <person name="Guda C."/>
            <person name="Hadaegh A."/>
            <person name="Iglesias-Rodriguez M.D."/>
            <person name="Jenkins J."/>
            <person name="Jones B.M."/>
            <person name="Lawson T."/>
            <person name="Leese F."/>
            <person name="Lindquist E."/>
            <person name="Lobanov A."/>
            <person name="Lomsadze A."/>
            <person name="Malik S.B."/>
            <person name="Marsh M.E."/>
            <person name="Mackinder L."/>
            <person name="Mock T."/>
            <person name="Mueller-Roeber B."/>
            <person name="Pagarete A."/>
            <person name="Parker M."/>
            <person name="Probert I."/>
            <person name="Quesneville H."/>
            <person name="Raines C."/>
            <person name="Rensing S.A."/>
            <person name="Riano-Pachon D.M."/>
            <person name="Richier S."/>
            <person name="Rokitta S."/>
            <person name="Shiraiwa Y."/>
            <person name="Soanes D.M."/>
            <person name="van der Giezen M."/>
            <person name="Wahlund T.M."/>
            <person name="Williams B."/>
            <person name="Wilson W."/>
            <person name="Wolfe G."/>
            <person name="Wurch L.L."/>
        </authorList>
    </citation>
    <scope>NUCLEOTIDE SEQUENCE</scope>
</reference>
<reference evidence="2" key="2">
    <citation type="submission" date="2024-10" db="UniProtKB">
        <authorList>
            <consortium name="EnsemblProtists"/>
        </authorList>
    </citation>
    <scope>IDENTIFICATION</scope>
</reference>
<keyword evidence="3" id="KW-1185">Reference proteome</keyword>
<dbReference type="KEGG" id="ehx:EMIHUDRAFT_98777"/>
<evidence type="ECO:0000256" key="1">
    <source>
        <dbReference type="SAM" id="Coils"/>
    </source>
</evidence>
<dbReference type="PaxDb" id="2903-EOD33074"/>
<protein>
    <submittedName>
        <fullName evidence="2">Uncharacterized protein</fullName>
    </submittedName>
</protein>
<proteinExistence type="predicted"/>
<dbReference type="GeneID" id="17278560"/>
<dbReference type="AlphaFoldDB" id="A0A0D3KBD9"/>
<sequence length="118" mass="13119">MVSEDTEKVIASLLDELVAEVAEVAEVRDEADEEELQKELEKLVIERSSSPLLEDTGTCEAAELELRADGYGAARGDDDGPQVYSLPLNELRRRVADGEDAWPGEAQMAWDQRVMRDL</sequence>
<evidence type="ECO:0000313" key="2">
    <source>
        <dbReference type="EnsemblProtists" id="EOD33074"/>
    </source>
</evidence>
<dbReference type="HOGENOM" id="CLU_2089381_0_0_1"/>
<organism evidence="2 3">
    <name type="scientific">Emiliania huxleyi (strain CCMP1516)</name>
    <dbReference type="NCBI Taxonomy" id="280463"/>
    <lineage>
        <taxon>Eukaryota</taxon>
        <taxon>Haptista</taxon>
        <taxon>Haptophyta</taxon>
        <taxon>Prymnesiophyceae</taxon>
        <taxon>Isochrysidales</taxon>
        <taxon>Noelaerhabdaceae</taxon>
        <taxon>Emiliania</taxon>
    </lineage>
</organism>